<dbReference type="InterPro" id="IPR013324">
    <property type="entry name" value="RNA_pol_sigma_r3/r4-like"/>
</dbReference>
<evidence type="ECO:0000313" key="8">
    <source>
        <dbReference type="Proteomes" id="UP001589654"/>
    </source>
</evidence>
<evidence type="ECO:0000256" key="2">
    <source>
        <dbReference type="ARBA" id="ARBA00023015"/>
    </source>
</evidence>
<dbReference type="InterPro" id="IPR007627">
    <property type="entry name" value="RNA_pol_sigma70_r2"/>
</dbReference>
<dbReference type="RefSeq" id="WP_290246847.1">
    <property type="nucleotide sequence ID" value="NZ_JAUFQT010000001.1"/>
</dbReference>
<comment type="similarity">
    <text evidence="1">Belongs to the sigma-70 factor family. ECF subfamily.</text>
</comment>
<dbReference type="Gene3D" id="1.10.10.10">
    <property type="entry name" value="Winged helix-like DNA-binding domain superfamily/Winged helix DNA-binding domain"/>
    <property type="match status" value="1"/>
</dbReference>
<dbReference type="SUPFAM" id="SSF88946">
    <property type="entry name" value="Sigma2 domain of RNA polymerase sigma factors"/>
    <property type="match status" value="1"/>
</dbReference>
<keyword evidence="4" id="KW-0804">Transcription</keyword>
<dbReference type="PANTHER" id="PTHR43133:SF46">
    <property type="entry name" value="RNA POLYMERASE SIGMA-70 FACTOR ECF SUBFAMILY"/>
    <property type="match status" value="1"/>
</dbReference>
<proteinExistence type="inferred from homology"/>
<protein>
    <submittedName>
        <fullName evidence="7">RNA polymerase sigma factor</fullName>
    </submittedName>
</protein>
<reference evidence="7 8" key="1">
    <citation type="submission" date="2024-09" db="EMBL/GenBank/DDBJ databases">
        <authorList>
            <person name="Sun Q."/>
            <person name="Mori K."/>
        </authorList>
    </citation>
    <scope>NUCLEOTIDE SEQUENCE [LARGE SCALE GENOMIC DNA]</scope>
    <source>
        <strain evidence="7 8">CECT 7682</strain>
    </source>
</reference>
<dbReference type="InterPro" id="IPR014284">
    <property type="entry name" value="RNA_pol_sigma-70_dom"/>
</dbReference>
<keyword evidence="3" id="KW-0731">Sigma factor</keyword>
<evidence type="ECO:0000256" key="1">
    <source>
        <dbReference type="ARBA" id="ARBA00010641"/>
    </source>
</evidence>
<feature type="domain" description="RNA polymerase sigma-70 region 2" evidence="5">
    <location>
        <begin position="28"/>
        <end position="95"/>
    </location>
</feature>
<comment type="caution">
    <text evidence="7">The sequence shown here is derived from an EMBL/GenBank/DDBJ whole genome shotgun (WGS) entry which is preliminary data.</text>
</comment>
<dbReference type="Pfam" id="PF08281">
    <property type="entry name" value="Sigma70_r4_2"/>
    <property type="match status" value="1"/>
</dbReference>
<evidence type="ECO:0000256" key="4">
    <source>
        <dbReference type="ARBA" id="ARBA00023163"/>
    </source>
</evidence>
<feature type="domain" description="RNA polymerase sigma factor 70 region 4 type 2" evidence="6">
    <location>
        <begin position="121"/>
        <end position="173"/>
    </location>
</feature>
<dbReference type="SUPFAM" id="SSF88659">
    <property type="entry name" value="Sigma3 and sigma4 domains of RNA polymerase sigma factors"/>
    <property type="match status" value="1"/>
</dbReference>
<dbReference type="InterPro" id="IPR013249">
    <property type="entry name" value="RNA_pol_sigma70_r4_t2"/>
</dbReference>
<dbReference type="EMBL" id="JBHMEW010000008">
    <property type="protein sequence ID" value="MFB9210597.1"/>
    <property type="molecule type" value="Genomic_DNA"/>
</dbReference>
<evidence type="ECO:0000256" key="3">
    <source>
        <dbReference type="ARBA" id="ARBA00023082"/>
    </source>
</evidence>
<gene>
    <name evidence="7" type="ORF">ACFFUR_02170</name>
</gene>
<evidence type="ECO:0000259" key="6">
    <source>
        <dbReference type="Pfam" id="PF08281"/>
    </source>
</evidence>
<evidence type="ECO:0000259" key="5">
    <source>
        <dbReference type="Pfam" id="PF04542"/>
    </source>
</evidence>
<dbReference type="Proteomes" id="UP001589654">
    <property type="component" value="Unassembled WGS sequence"/>
</dbReference>
<accession>A0ABV5J1C5</accession>
<keyword evidence="2" id="KW-0805">Transcription regulation</keyword>
<organism evidence="7 8">
    <name type="scientific">Echinicola jeungdonensis</name>
    <dbReference type="NCBI Taxonomy" id="709343"/>
    <lineage>
        <taxon>Bacteria</taxon>
        <taxon>Pseudomonadati</taxon>
        <taxon>Bacteroidota</taxon>
        <taxon>Cytophagia</taxon>
        <taxon>Cytophagales</taxon>
        <taxon>Cyclobacteriaceae</taxon>
        <taxon>Echinicola</taxon>
    </lineage>
</organism>
<dbReference type="InterPro" id="IPR036388">
    <property type="entry name" value="WH-like_DNA-bd_sf"/>
</dbReference>
<dbReference type="InterPro" id="IPR039425">
    <property type="entry name" value="RNA_pol_sigma-70-like"/>
</dbReference>
<dbReference type="Pfam" id="PF04542">
    <property type="entry name" value="Sigma70_r2"/>
    <property type="match status" value="1"/>
</dbReference>
<evidence type="ECO:0000313" key="7">
    <source>
        <dbReference type="EMBL" id="MFB9210597.1"/>
    </source>
</evidence>
<keyword evidence="8" id="KW-1185">Reference proteome</keyword>
<dbReference type="PANTHER" id="PTHR43133">
    <property type="entry name" value="RNA POLYMERASE ECF-TYPE SIGMA FACTO"/>
    <property type="match status" value="1"/>
</dbReference>
<dbReference type="Gene3D" id="1.10.1740.10">
    <property type="match status" value="1"/>
</dbReference>
<dbReference type="CDD" id="cd06171">
    <property type="entry name" value="Sigma70_r4"/>
    <property type="match status" value="1"/>
</dbReference>
<sequence>MLLKSIFTSEQDLIKACLKDNPQAQRALYEQYAPGFLAICKRYMKDGDQAEDVMIEGFMKIFEKLNQFEGKGSFEGWMKKIMVRQALLDLRKKRKIDIEINPELFLNGKLPIYETSELEAEELLKMIQELPEGFRTVFNLYAIEGYSHKEIGDLLEISENTSKSQLCRARACLQKKLAQIHVIERRIHE</sequence>
<dbReference type="InterPro" id="IPR013325">
    <property type="entry name" value="RNA_pol_sigma_r2"/>
</dbReference>
<name>A0ABV5J1C5_9BACT</name>
<dbReference type="NCBIfam" id="TIGR02937">
    <property type="entry name" value="sigma70-ECF"/>
    <property type="match status" value="1"/>
</dbReference>